<evidence type="ECO:0000256" key="2">
    <source>
        <dbReference type="ARBA" id="ARBA00004496"/>
    </source>
</evidence>
<dbReference type="Proteomes" id="UP001497497">
    <property type="component" value="Unassembled WGS sequence"/>
</dbReference>
<comment type="subcellular location">
    <subcellularLocation>
        <location evidence="2">Cytoplasm</location>
    </subcellularLocation>
    <subcellularLocation>
        <location evidence="1">Nucleus</location>
    </subcellularLocation>
</comment>
<organism evidence="9 10">
    <name type="scientific">Lymnaea stagnalis</name>
    <name type="common">Great pond snail</name>
    <name type="synonym">Helix stagnalis</name>
    <dbReference type="NCBI Taxonomy" id="6523"/>
    <lineage>
        <taxon>Eukaryota</taxon>
        <taxon>Metazoa</taxon>
        <taxon>Spiralia</taxon>
        <taxon>Lophotrochozoa</taxon>
        <taxon>Mollusca</taxon>
        <taxon>Gastropoda</taxon>
        <taxon>Heterobranchia</taxon>
        <taxon>Euthyneura</taxon>
        <taxon>Panpulmonata</taxon>
        <taxon>Hygrophila</taxon>
        <taxon>Lymnaeoidea</taxon>
        <taxon>Lymnaeidae</taxon>
        <taxon>Lymnaea</taxon>
    </lineage>
</organism>
<keyword evidence="7" id="KW-0131">Cell cycle</keyword>
<evidence type="ECO:0000256" key="5">
    <source>
        <dbReference type="ARBA" id="ARBA00022776"/>
    </source>
</evidence>
<dbReference type="EMBL" id="CAXITT010000011">
    <property type="protein sequence ID" value="CAL1527012.1"/>
    <property type="molecule type" value="Genomic_DNA"/>
</dbReference>
<dbReference type="GO" id="GO:0005737">
    <property type="term" value="C:cytoplasm"/>
    <property type="evidence" value="ECO:0007669"/>
    <property type="project" value="UniProtKB-SubCell"/>
</dbReference>
<name>A0AAV2H3D3_LYMST</name>
<dbReference type="Pfam" id="PF10221">
    <property type="entry name" value="Mat89Bb"/>
    <property type="match status" value="1"/>
</dbReference>
<keyword evidence="5" id="KW-0498">Mitosis</keyword>
<dbReference type="GO" id="GO:0032039">
    <property type="term" value="C:integrator complex"/>
    <property type="evidence" value="ECO:0007669"/>
    <property type="project" value="TreeGrafter"/>
</dbReference>
<evidence type="ECO:0000256" key="8">
    <source>
        <dbReference type="ARBA" id="ARBA00061603"/>
    </source>
</evidence>
<dbReference type="AlphaFoldDB" id="A0AAV2H3D3"/>
<sequence>MTFPLSHKTIFVLDHSSYFAQSCNQPIEYDVLKSKGSGVIPAAPITKSLWTCNVEGLQEYLRIVFDIYPKDRQIRVVTSSAALNPWNCADTINTVITKLAHVGPPKGKKDDNEYSVLHGLSCAIDCLREPTYQQQDRLERGESVKNRGRIICLTVAKNEQSVSHLEEYVVEAIQHHNKISTSGDL</sequence>
<gene>
    <name evidence="9" type="ORF">GSLYS_00001189001</name>
</gene>
<comment type="caution">
    <text evidence="9">The sequence shown here is derived from an EMBL/GenBank/DDBJ whole genome shotgun (WGS) entry which is preliminary data.</text>
</comment>
<evidence type="ECO:0000256" key="6">
    <source>
        <dbReference type="ARBA" id="ARBA00023242"/>
    </source>
</evidence>
<keyword evidence="4" id="KW-0132">Cell division</keyword>
<keyword evidence="3" id="KW-0963">Cytoplasm</keyword>
<keyword evidence="6" id="KW-0539">Nucleus</keyword>
<evidence type="ECO:0000256" key="7">
    <source>
        <dbReference type="ARBA" id="ARBA00023306"/>
    </source>
</evidence>
<evidence type="ECO:0000256" key="1">
    <source>
        <dbReference type="ARBA" id="ARBA00004123"/>
    </source>
</evidence>
<dbReference type="GO" id="GO:0051642">
    <property type="term" value="P:centrosome localization"/>
    <property type="evidence" value="ECO:0007669"/>
    <property type="project" value="TreeGrafter"/>
</dbReference>
<comment type="similarity">
    <text evidence="8">Belongs to the Integrator subunit 13 family.</text>
</comment>
<evidence type="ECO:0000256" key="3">
    <source>
        <dbReference type="ARBA" id="ARBA00022490"/>
    </source>
</evidence>
<proteinExistence type="inferred from homology"/>
<dbReference type="PANTHER" id="PTHR12955:SF1">
    <property type="entry name" value="INTEGRATOR COMPLEX SUBUNIT 13"/>
    <property type="match status" value="1"/>
</dbReference>
<evidence type="ECO:0000313" key="9">
    <source>
        <dbReference type="EMBL" id="CAL1527012.1"/>
    </source>
</evidence>
<dbReference type="InterPro" id="IPR019355">
    <property type="entry name" value="Cell_cycle_regulator_Mat89Bb"/>
</dbReference>
<reference evidence="9 10" key="1">
    <citation type="submission" date="2024-04" db="EMBL/GenBank/DDBJ databases">
        <authorList>
            <consortium name="Genoscope - CEA"/>
            <person name="William W."/>
        </authorList>
    </citation>
    <scope>NUCLEOTIDE SEQUENCE [LARGE SCALE GENOMIC DNA]</scope>
</reference>
<evidence type="ECO:0000256" key="4">
    <source>
        <dbReference type="ARBA" id="ARBA00022618"/>
    </source>
</evidence>
<evidence type="ECO:0000313" key="10">
    <source>
        <dbReference type="Proteomes" id="UP001497497"/>
    </source>
</evidence>
<accession>A0AAV2H3D3</accession>
<dbReference type="PANTHER" id="PTHR12955">
    <property type="entry name" value="SARCOMA ANTIGEN NY-SAR-95-RELATED"/>
    <property type="match status" value="1"/>
</dbReference>
<protein>
    <submittedName>
        <fullName evidence="9">Uncharacterized protein</fullName>
    </submittedName>
</protein>
<dbReference type="GO" id="GO:0007346">
    <property type="term" value="P:regulation of mitotic cell cycle"/>
    <property type="evidence" value="ECO:0007669"/>
    <property type="project" value="TreeGrafter"/>
</dbReference>
<dbReference type="GO" id="GO:0051301">
    <property type="term" value="P:cell division"/>
    <property type="evidence" value="ECO:0007669"/>
    <property type="project" value="UniProtKB-KW"/>
</dbReference>
<keyword evidence="10" id="KW-1185">Reference proteome</keyword>